<evidence type="ECO:0000256" key="1">
    <source>
        <dbReference type="ARBA" id="ARBA00000971"/>
    </source>
</evidence>
<feature type="domain" description="PPIase FKBP-type" evidence="8">
    <location>
        <begin position="79"/>
        <end position="163"/>
    </location>
</feature>
<name>A0A497Y4X9_9SPHI</name>
<gene>
    <name evidence="9" type="ORF">BCL90_2243</name>
</gene>
<dbReference type="EMBL" id="RCCK01000011">
    <property type="protein sequence ID" value="RLJ77167.1"/>
    <property type="molecule type" value="Genomic_DNA"/>
</dbReference>
<dbReference type="Proteomes" id="UP000273898">
    <property type="component" value="Unassembled WGS sequence"/>
</dbReference>
<dbReference type="Gene3D" id="3.10.50.40">
    <property type="match status" value="1"/>
</dbReference>
<dbReference type="PANTHER" id="PTHR43811:SF19">
    <property type="entry name" value="39 KDA FK506-BINDING NUCLEAR PROTEIN"/>
    <property type="match status" value="1"/>
</dbReference>
<evidence type="ECO:0000313" key="9">
    <source>
        <dbReference type="EMBL" id="RLJ77167.1"/>
    </source>
</evidence>
<evidence type="ECO:0000256" key="7">
    <source>
        <dbReference type="SAM" id="SignalP"/>
    </source>
</evidence>
<evidence type="ECO:0000256" key="6">
    <source>
        <dbReference type="RuleBase" id="RU003915"/>
    </source>
</evidence>
<dbReference type="Pfam" id="PF00254">
    <property type="entry name" value="FKBP_C"/>
    <property type="match status" value="1"/>
</dbReference>
<keyword evidence="7" id="KW-0732">Signal</keyword>
<feature type="chain" id="PRO_5019850350" description="Peptidyl-prolyl cis-trans isomerase" evidence="7">
    <location>
        <begin position="23"/>
        <end position="163"/>
    </location>
</feature>
<proteinExistence type="inferred from homology"/>
<dbReference type="InterPro" id="IPR001179">
    <property type="entry name" value="PPIase_FKBP_dom"/>
</dbReference>
<comment type="catalytic activity">
    <reaction evidence="1 5 6">
        <text>[protein]-peptidylproline (omega=180) = [protein]-peptidylproline (omega=0)</text>
        <dbReference type="Rhea" id="RHEA:16237"/>
        <dbReference type="Rhea" id="RHEA-COMP:10747"/>
        <dbReference type="Rhea" id="RHEA-COMP:10748"/>
        <dbReference type="ChEBI" id="CHEBI:83833"/>
        <dbReference type="ChEBI" id="CHEBI:83834"/>
        <dbReference type="EC" id="5.2.1.8"/>
    </reaction>
</comment>
<feature type="signal peptide" evidence="7">
    <location>
        <begin position="1"/>
        <end position="22"/>
    </location>
</feature>
<keyword evidence="4 5" id="KW-0413">Isomerase</keyword>
<dbReference type="PROSITE" id="PS50059">
    <property type="entry name" value="FKBP_PPIASE"/>
    <property type="match status" value="1"/>
</dbReference>
<dbReference type="SUPFAM" id="SSF54534">
    <property type="entry name" value="FKBP-like"/>
    <property type="match status" value="1"/>
</dbReference>
<dbReference type="PANTHER" id="PTHR43811">
    <property type="entry name" value="FKBP-TYPE PEPTIDYL-PROLYL CIS-TRANS ISOMERASE FKPA"/>
    <property type="match status" value="1"/>
</dbReference>
<keyword evidence="3 5" id="KW-0697">Rotamase</keyword>
<dbReference type="RefSeq" id="WP_244094996.1">
    <property type="nucleotide sequence ID" value="NZ_RCCK01000011.1"/>
</dbReference>
<comment type="similarity">
    <text evidence="2 6">Belongs to the FKBP-type PPIase family.</text>
</comment>
<dbReference type="EC" id="5.2.1.8" evidence="6"/>
<organism evidence="9 10">
    <name type="scientific">Pedobacter alluvionis</name>
    <dbReference type="NCBI Taxonomy" id="475253"/>
    <lineage>
        <taxon>Bacteria</taxon>
        <taxon>Pseudomonadati</taxon>
        <taxon>Bacteroidota</taxon>
        <taxon>Sphingobacteriia</taxon>
        <taxon>Sphingobacteriales</taxon>
        <taxon>Sphingobacteriaceae</taxon>
        <taxon>Pedobacter</taxon>
    </lineage>
</organism>
<reference evidence="9 10" key="1">
    <citation type="submission" date="2018-10" db="EMBL/GenBank/DDBJ databases">
        <title>Genomic Encyclopedia of Archaeal and Bacterial Type Strains, Phase II (KMG-II): from individual species to whole genera.</title>
        <authorList>
            <person name="Goeker M."/>
        </authorList>
    </citation>
    <scope>NUCLEOTIDE SEQUENCE [LARGE SCALE GENOMIC DNA]</scope>
    <source>
        <strain evidence="9 10">DSM 19624</strain>
    </source>
</reference>
<evidence type="ECO:0000313" key="10">
    <source>
        <dbReference type="Proteomes" id="UP000273898"/>
    </source>
</evidence>
<evidence type="ECO:0000256" key="4">
    <source>
        <dbReference type="ARBA" id="ARBA00023235"/>
    </source>
</evidence>
<dbReference type="InterPro" id="IPR046357">
    <property type="entry name" value="PPIase_dom_sf"/>
</dbReference>
<protein>
    <recommendedName>
        <fullName evidence="6">Peptidyl-prolyl cis-trans isomerase</fullName>
        <ecNumber evidence="6">5.2.1.8</ecNumber>
    </recommendedName>
</protein>
<evidence type="ECO:0000256" key="3">
    <source>
        <dbReference type="ARBA" id="ARBA00023110"/>
    </source>
</evidence>
<evidence type="ECO:0000256" key="2">
    <source>
        <dbReference type="ARBA" id="ARBA00006577"/>
    </source>
</evidence>
<dbReference type="AlphaFoldDB" id="A0A497Y4X9"/>
<comment type="caution">
    <text evidence="9">The sequence shown here is derived from an EMBL/GenBank/DDBJ whole genome shotgun (WGS) entry which is preliminary data.</text>
</comment>
<evidence type="ECO:0000259" key="8">
    <source>
        <dbReference type="PROSITE" id="PS50059"/>
    </source>
</evidence>
<sequence>MMVKFKHIILLLCLAGCFAACKKNVSIDDSYDPTPQFKTDTAAISAFVKTNNIPATKDASGIFYQIITPGTGNVSYLNSTVITADYEGRLLNGTIFDSSKGTPISFKLGNVILGWQFGIQKIQKGGKIRLIIPSYYAYGTQSPSSLVPANSILDFTITLTDVQ</sequence>
<dbReference type="GO" id="GO:0003755">
    <property type="term" value="F:peptidyl-prolyl cis-trans isomerase activity"/>
    <property type="evidence" value="ECO:0007669"/>
    <property type="project" value="UniProtKB-UniRule"/>
</dbReference>
<evidence type="ECO:0000256" key="5">
    <source>
        <dbReference type="PROSITE-ProRule" id="PRU00277"/>
    </source>
</evidence>
<accession>A0A497Y4X9</accession>